<evidence type="ECO:0000313" key="1">
    <source>
        <dbReference type="EMBL" id="OGN04240.1"/>
    </source>
</evidence>
<dbReference type="EMBL" id="MGJJ01000026">
    <property type="protein sequence ID" value="OGN04240.1"/>
    <property type="molecule type" value="Genomic_DNA"/>
</dbReference>
<comment type="caution">
    <text evidence="1">The sequence shown here is derived from an EMBL/GenBank/DDBJ whole genome shotgun (WGS) entry which is preliminary data.</text>
</comment>
<accession>A0A1F8EV81</accession>
<evidence type="ECO:0000313" key="2">
    <source>
        <dbReference type="Proteomes" id="UP000177419"/>
    </source>
</evidence>
<proteinExistence type="predicted"/>
<gene>
    <name evidence="1" type="ORF">A2746_01470</name>
</gene>
<name>A0A1F8EV81_9BACT</name>
<dbReference type="AlphaFoldDB" id="A0A1F8EV81"/>
<protein>
    <submittedName>
        <fullName evidence="1">Uncharacterized protein</fullName>
    </submittedName>
</protein>
<sequence>MSANEVINFLNPCRSYWVSKTPDNRIGVLYPEDSGPTWYDYGKSDFASPSGHGIYAIGGFREVTSDGYIIGALTDYYGGRGDVYFFRLKAR</sequence>
<dbReference type="Proteomes" id="UP000177419">
    <property type="component" value="Unassembled WGS sequence"/>
</dbReference>
<organism evidence="1 2">
    <name type="scientific">Candidatus Yanofskybacteria bacterium RIFCSPHIGHO2_01_FULL_44_22</name>
    <dbReference type="NCBI Taxonomy" id="1802669"/>
    <lineage>
        <taxon>Bacteria</taxon>
        <taxon>Candidatus Yanofskyibacteriota</taxon>
    </lineage>
</organism>
<dbReference type="STRING" id="1802669.A2746_01470"/>
<reference evidence="1 2" key="1">
    <citation type="journal article" date="2016" name="Nat. Commun.">
        <title>Thousands of microbial genomes shed light on interconnected biogeochemical processes in an aquifer system.</title>
        <authorList>
            <person name="Anantharaman K."/>
            <person name="Brown C.T."/>
            <person name="Hug L.A."/>
            <person name="Sharon I."/>
            <person name="Castelle C.J."/>
            <person name="Probst A.J."/>
            <person name="Thomas B.C."/>
            <person name="Singh A."/>
            <person name="Wilkins M.J."/>
            <person name="Karaoz U."/>
            <person name="Brodie E.L."/>
            <person name="Williams K.H."/>
            <person name="Hubbard S.S."/>
            <person name="Banfield J.F."/>
        </authorList>
    </citation>
    <scope>NUCLEOTIDE SEQUENCE [LARGE SCALE GENOMIC DNA]</scope>
</reference>